<dbReference type="GO" id="GO:0005886">
    <property type="term" value="C:plasma membrane"/>
    <property type="evidence" value="ECO:0007669"/>
    <property type="project" value="UniProtKB-SubCell"/>
</dbReference>
<dbReference type="EMBL" id="VXKB01000006">
    <property type="protein sequence ID" value="KAA8713498.1"/>
    <property type="molecule type" value="Genomic_DNA"/>
</dbReference>
<keyword evidence="2" id="KW-1003">Cell membrane</keyword>
<evidence type="ECO:0000256" key="6">
    <source>
        <dbReference type="SAM" id="Phobius"/>
    </source>
</evidence>
<feature type="domain" description="Polysaccharide chain length determinant N-terminal" evidence="7">
    <location>
        <begin position="13"/>
        <end position="86"/>
    </location>
</feature>
<dbReference type="RefSeq" id="WP_150385079.1">
    <property type="nucleotide sequence ID" value="NZ_BAAAFS010000002.1"/>
</dbReference>
<organism evidence="8 9">
    <name type="scientific">Morganella psychrotolerans</name>
    <dbReference type="NCBI Taxonomy" id="368603"/>
    <lineage>
        <taxon>Bacteria</taxon>
        <taxon>Pseudomonadati</taxon>
        <taxon>Pseudomonadota</taxon>
        <taxon>Gammaproteobacteria</taxon>
        <taxon>Enterobacterales</taxon>
        <taxon>Morganellaceae</taxon>
        <taxon>Morganella</taxon>
    </lineage>
</organism>
<dbReference type="AlphaFoldDB" id="A0A5M9QYN9"/>
<evidence type="ECO:0000256" key="2">
    <source>
        <dbReference type="ARBA" id="ARBA00022475"/>
    </source>
</evidence>
<dbReference type="PANTHER" id="PTHR32309">
    <property type="entry name" value="TYROSINE-PROTEIN KINASE"/>
    <property type="match status" value="1"/>
</dbReference>
<dbReference type="Proteomes" id="UP000322181">
    <property type="component" value="Unassembled WGS sequence"/>
</dbReference>
<evidence type="ECO:0000256" key="3">
    <source>
        <dbReference type="ARBA" id="ARBA00022692"/>
    </source>
</evidence>
<evidence type="ECO:0000313" key="9">
    <source>
        <dbReference type="Proteomes" id="UP000322181"/>
    </source>
</evidence>
<evidence type="ECO:0000256" key="5">
    <source>
        <dbReference type="ARBA" id="ARBA00023136"/>
    </source>
</evidence>
<name>A0A5M9QYN9_9GAMM</name>
<dbReference type="PANTHER" id="PTHR32309:SF13">
    <property type="entry name" value="FERRIC ENTEROBACTIN TRANSPORT PROTEIN FEPE"/>
    <property type="match status" value="1"/>
</dbReference>
<sequence>MMSTREPANLNDDEIDIIDLIKLLYRYKIFIIIVTLLFTVAGFGLSKLMPQKWTSTAEIAAVDVRDMPLLDKLRLQMGALNVSAVSDLPAAFNVLGAVWQSPDIQQSFLQSTGNLTTSGTFGFQGKEANLLMPATAKVSFTANNPQTAQRILSDYLDYTRDYSRTVLQTRLQENLDAALDKGKSEYRVAFIQVEHERNQTLAYLNMAGKIAGNSLVVPPQNTVSDPVAAYSALGRPAISEIENALKNMDLSKVNAGLRDKAYVLRAINNADTRTLDFIPFSVKEAPALPVVKDGPGVKMYILASAFLGFILSVLAIFSWNMFVNRKKSA</sequence>
<dbReference type="Gene3D" id="3.30.1890.10">
    <property type="entry name" value="FepE-like"/>
    <property type="match status" value="1"/>
</dbReference>
<evidence type="ECO:0000313" key="8">
    <source>
        <dbReference type="EMBL" id="KAA8713498.1"/>
    </source>
</evidence>
<proteinExistence type="predicted"/>
<gene>
    <name evidence="8" type="ORF">F4V73_16275</name>
</gene>
<evidence type="ECO:0000256" key="4">
    <source>
        <dbReference type="ARBA" id="ARBA00022989"/>
    </source>
</evidence>
<keyword evidence="3 6" id="KW-0812">Transmembrane</keyword>
<comment type="caution">
    <text evidence="8">The sequence shown here is derived from an EMBL/GenBank/DDBJ whole genome shotgun (WGS) entry which is preliminary data.</text>
</comment>
<dbReference type="InterPro" id="IPR003856">
    <property type="entry name" value="LPS_length_determ_N"/>
</dbReference>
<protein>
    <submittedName>
        <fullName evidence="8">FepE</fullName>
    </submittedName>
</protein>
<keyword evidence="4 6" id="KW-1133">Transmembrane helix</keyword>
<comment type="subcellular location">
    <subcellularLocation>
        <location evidence="1">Cell membrane</location>
        <topology evidence="1">Multi-pass membrane protein</topology>
    </subcellularLocation>
</comment>
<keyword evidence="5 6" id="KW-0472">Membrane</keyword>
<dbReference type="SUPFAM" id="SSF160355">
    <property type="entry name" value="Bacterial polysaccharide co-polymerase-like"/>
    <property type="match status" value="1"/>
</dbReference>
<feature type="transmembrane region" description="Helical" evidence="6">
    <location>
        <begin position="299"/>
        <end position="323"/>
    </location>
</feature>
<evidence type="ECO:0000256" key="1">
    <source>
        <dbReference type="ARBA" id="ARBA00004651"/>
    </source>
</evidence>
<feature type="transmembrane region" description="Helical" evidence="6">
    <location>
        <begin position="29"/>
        <end position="49"/>
    </location>
</feature>
<dbReference type="InterPro" id="IPR050445">
    <property type="entry name" value="Bact_polysacc_biosynth/exp"/>
</dbReference>
<reference evidence="8 9" key="1">
    <citation type="submission" date="2019-09" db="EMBL/GenBank/DDBJ databases">
        <title>Draft genome sequence of various Type strains from the CCUG.</title>
        <authorList>
            <person name="Pineiro-Iglesias B."/>
            <person name="Tunovic T."/>
            <person name="Unosson C."/>
            <person name="Inganas E."/>
            <person name="Ohlen M."/>
            <person name="Cardew S."/>
            <person name="Jensie-Markopoulos S."/>
            <person name="Salva-Serra F."/>
            <person name="Jaen-Luchoro D."/>
            <person name="Karlsson R."/>
            <person name="Svensson-Stadler L."/>
            <person name="Chun J."/>
            <person name="Moore E."/>
        </authorList>
    </citation>
    <scope>NUCLEOTIDE SEQUENCE [LARGE SCALE GENOMIC DNA]</scope>
    <source>
        <strain evidence="8 9">CCUG 53682T</strain>
    </source>
</reference>
<evidence type="ECO:0000259" key="7">
    <source>
        <dbReference type="Pfam" id="PF02706"/>
    </source>
</evidence>
<dbReference type="GO" id="GO:0004713">
    <property type="term" value="F:protein tyrosine kinase activity"/>
    <property type="evidence" value="ECO:0007669"/>
    <property type="project" value="TreeGrafter"/>
</dbReference>
<accession>A0A5M9QYN9</accession>
<dbReference type="Pfam" id="PF02706">
    <property type="entry name" value="Wzz"/>
    <property type="match status" value="1"/>
</dbReference>